<feature type="compositionally biased region" description="Polar residues" evidence="1">
    <location>
        <begin position="115"/>
        <end position="126"/>
    </location>
</feature>
<dbReference type="PANTHER" id="PTHR37540:SF5">
    <property type="entry name" value="TRANSCRIPTION FACTOR DOMAIN-CONTAINING PROTEIN"/>
    <property type="match status" value="1"/>
</dbReference>
<proteinExistence type="predicted"/>
<keyword evidence="3" id="KW-1185">Reference proteome</keyword>
<evidence type="ECO:0000313" key="3">
    <source>
        <dbReference type="Proteomes" id="UP001303373"/>
    </source>
</evidence>
<dbReference type="Proteomes" id="UP001303373">
    <property type="component" value="Chromosome 12"/>
</dbReference>
<dbReference type="PANTHER" id="PTHR37540">
    <property type="entry name" value="TRANSCRIPTION FACTOR (ACR-2), PUTATIVE-RELATED-RELATED"/>
    <property type="match status" value="1"/>
</dbReference>
<evidence type="ECO:0000313" key="2">
    <source>
        <dbReference type="EMBL" id="WPH04332.1"/>
    </source>
</evidence>
<name>A0AAQ3M9D4_9PEZI</name>
<organism evidence="2 3">
    <name type="scientific">Acrodontium crateriforme</name>
    <dbReference type="NCBI Taxonomy" id="150365"/>
    <lineage>
        <taxon>Eukaryota</taxon>
        <taxon>Fungi</taxon>
        <taxon>Dikarya</taxon>
        <taxon>Ascomycota</taxon>
        <taxon>Pezizomycotina</taxon>
        <taxon>Dothideomycetes</taxon>
        <taxon>Dothideomycetidae</taxon>
        <taxon>Mycosphaerellales</taxon>
        <taxon>Teratosphaeriaceae</taxon>
        <taxon>Acrodontium</taxon>
    </lineage>
</organism>
<feature type="compositionally biased region" description="Polar residues" evidence="1">
    <location>
        <begin position="84"/>
        <end position="106"/>
    </location>
</feature>
<protein>
    <submittedName>
        <fullName evidence="2">Uncharacterized protein</fullName>
    </submittedName>
</protein>
<reference evidence="2 3" key="1">
    <citation type="submission" date="2023-11" db="EMBL/GenBank/DDBJ databases">
        <title>An acidophilic fungus is an integral part of prey digestion in a carnivorous sundew plant.</title>
        <authorList>
            <person name="Tsai I.J."/>
        </authorList>
    </citation>
    <scope>NUCLEOTIDE SEQUENCE [LARGE SCALE GENOMIC DNA]</scope>
    <source>
        <strain evidence="2">169a</strain>
    </source>
</reference>
<feature type="region of interest" description="Disordered" evidence="1">
    <location>
        <begin position="48"/>
        <end position="126"/>
    </location>
</feature>
<accession>A0AAQ3M9D4</accession>
<gene>
    <name evidence="2" type="ORF">R9X50_00722100</name>
</gene>
<evidence type="ECO:0000256" key="1">
    <source>
        <dbReference type="SAM" id="MobiDB-lite"/>
    </source>
</evidence>
<feature type="region of interest" description="Disordered" evidence="1">
    <location>
        <begin position="390"/>
        <end position="419"/>
    </location>
</feature>
<dbReference type="AlphaFoldDB" id="A0AAQ3M9D4"/>
<sequence>MPPSGNDQLTFLVDTNPFDATSKANKKRVRSIAALKSWPERRKRTFEQLEGSGDNTTFFLNPQEFATGPQSTTAESRTRRKSLVKTSDLQQTRRTTRGSKSASSPTVEKGGKSAANPNCTKKTTPDVSCQCATCEALYVIKNPRPIAKPRSRRQTDGSIPTISRDLALLTPPASPNNSPLQIIGGSGDPFGCYPVPKKPWFDGILHHMLTVFAPRAWPALRITREQGLNWEWFMTQHALAEPALFYVRLLFASGDLISLGVLKKEIQFWLRAQAIRAINEALADPKRATSDPLILAVGRIAFHESMYGDREAANAIHRPAQAHMIMMRGGMEALDFPDLVKRLMRWTDEVMSIQGGTRKFLEPATPDQRYTIAETVTILDKWMPKQGIVIRSKTSKTSPPPSEASEDNEGNFPSRDRPI</sequence>
<dbReference type="EMBL" id="CP138591">
    <property type="protein sequence ID" value="WPH04332.1"/>
    <property type="molecule type" value="Genomic_DNA"/>
</dbReference>